<dbReference type="SUPFAM" id="SSF47413">
    <property type="entry name" value="lambda repressor-like DNA-binding domains"/>
    <property type="match status" value="1"/>
</dbReference>
<dbReference type="EMBL" id="JBHPBY010000746">
    <property type="protein sequence ID" value="MFC1854166.1"/>
    <property type="molecule type" value="Genomic_DNA"/>
</dbReference>
<accession>A0ABV6Z6U3</accession>
<comment type="caution">
    <text evidence="3">The sequence shown here is derived from an EMBL/GenBank/DDBJ whole genome shotgun (WGS) entry which is preliminary data.</text>
</comment>
<dbReference type="InterPro" id="IPR010982">
    <property type="entry name" value="Lambda_DNA-bd_dom_sf"/>
</dbReference>
<dbReference type="SMART" id="SM00530">
    <property type="entry name" value="HTH_XRE"/>
    <property type="match status" value="1"/>
</dbReference>
<dbReference type="Gene3D" id="1.10.260.40">
    <property type="entry name" value="lambda repressor-like DNA-binding domains"/>
    <property type="match status" value="1"/>
</dbReference>
<organism evidence="3 4">
    <name type="scientific">candidate division CSSED10-310 bacterium</name>
    <dbReference type="NCBI Taxonomy" id="2855610"/>
    <lineage>
        <taxon>Bacteria</taxon>
        <taxon>Bacteria division CSSED10-310</taxon>
    </lineage>
</organism>
<keyword evidence="1" id="KW-0238">DNA-binding</keyword>
<protein>
    <submittedName>
        <fullName evidence="3">Helix-turn-helix domain-containing protein</fullName>
    </submittedName>
</protein>
<evidence type="ECO:0000313" key="3">
    <source>
        <dbReference type="EMBL" id="MFC1854166.1"/>
    </source>
</evidence>
<dbReference type="PANTHER" id="PTHR46558">
    <property type="entry name" value="TRACRIPTIONAL REGULATORY PROTEIN-RELATED-RELATED"/>
    <property type="match status" value="1"/>
</dbReference>
<dbReference type="Proteomes" id="UP001594351">
    <property type="component" value="Unassembled WGS sequence"/>
</dbReference>
<sequence>MAFADKLRRLRKHQKWSQDELGQKIGIHGRHVGKYEAGQVMPNAESLIRIAKISDVTIDYLLLDDAELRLDLAQNKELLRLFDEVNRMDADDQAVVKSLIDAYITLRNGRWKQYYPANNNPVVDMIGRPKVFILFEQ</sequence>
<evidence type="ECO:0000313" key="4">
    <source>
        <dbReference type="Proteomes" id="UP001594351"/>
    </source>
</evidence>
<dbReference type="InterPro" id="IPR049639">
    <property type="entry name" value="RstR"/>
</dbReference>
<gene>
    <name evidence="3" type="ORF">ACFL27_28615</name>
</gene>
<proteinExistence type="predicted"/>
<name>A0ABV6Z6U3_UNCC1</name>
<dbReference type="InterPro" id="IPR001387">
    <property type="entry name" value="Cro/C1-type_HTH"/>
</dbReference>
<reference evidence="3 4" key="1">
    <citation type="submission" date="2024-09" db="EMBL/GenBank/DDBJ databases">
        <title>Laminarin stimulates single cell rates of sulfate reduction while oxygen inhibits transcriptomic activity in coastal marine sediment.</title>
        <authorList>
            <person name="Lindsay M."/>
            <person name="Orcutt B."/>
            <person name="Emerson D."/>
            <person name="Stepanauskas R."/>
            <person name="D'Angelo T."/>
        </authorList>
    </citation>
    <scope>NUCLEOTIDE SEQUENCE [LARGE SCALE GENOMIC DNA]</scope>
    <source>
        <strain evidence="3">SAG AM-311-K15</strain>
    </source>
</reference>
<feature type="domain" description="HTH cro/C1-type" evidence="2">
    <location>
        <begin position="7"/>
        <end position="61"/>
    </location>
</feature>
<dbReference type="NCBIfam" id="NF041951">
    <property type="entry name" value="phage_RstR"/>
    <property type="match status" value="1"/>
</dbReference>
<evidence type="ECO:0000256" key="1">
    <source>
        <dbReference type="ARBA" id="ARBA00023125"/>
    </source>
</evidence>
<keyword evidence="4" id="KW-1185">Reference proteome</keyword>
<evidence type="ECO:0000259" key="2">
    <source>
        <dbReference type="PROSITE" id="PS50943"/>
    </source>
</evidence>
<dbReference type="Pfam" id="PF01381">
    <property type="entry name" value="HTH_3"/>
    <property type="match status" value="1"/>
</dbReference>
<dbReference type="CDD" id="cd00093">
    <property type="entry name" value="HTH_XRE"/>
    <property type="match status" value="1"/>
</dbReference>
<dbReference type="PROSITE" id="PS50943">
    <property type="entry name" value="HTH_CROC1"/>
    <property type="match status" value="1"/>
</dbReference>
<dbReference type="PANTHER" id="PTHR46558:SF11">
    <property type="entry name" value="HTH-TYPE TRANSCRIPTIONAL REGULATOR XRE"/>
    <property type="match status" value="1"/>
</dbReference>